<dbReference type="Proteomes" id="UP000694388">
    <property type="component" value="Unplaced"/>
</dbReference>
<name>A0A8C4QEQ8_EPTBU</name>
<sequence>MSKRRKCGVRWQIWIAILLCTSFSRKVGSNVLKEEEDVVTPLLITDPDTLSVKIFTNPHLFPSIISPTSIHPTVLRDAIVSTETQKTALNDANQIHTGKLQGNEVNSSVKRAFRNMRRQSKVKQGKLHDVLRQSSPGFSSAGHSKRSTFSWAKDVRRGATARTALKVKSLVPDKFVYSSTDTRNKRHNPINLHIDYGKELCLTISPFGKTLELFITPMAYHHGQNPIWILVESSAPHRAQDRYLHTKVTKSNGLYSIWNNEETNAVTNHDQKQNQTFLEEPKDVQALRTLARVLASKEVLCKHKVHTAGCHGVYSGHIRGIDHSLVVILFCDGLLGIIQLESEQLFIEPLPKDFRPFPWNGAHKVSRRLGCTPTATFQLQDKEPSSQVKSPAKVRSRTRRYVHPALTAHRLAPSKYCKIIAGMCSLVATIWKCSIRYLYGMSRSL</sequence>
<keyword evidence="3" id="KW-1185">Reference proteome</keyword>
<dbReference type="Ensembl" id="ENSEBUT00000014943.1">
    <property type="protein sequence ID" value="ENSEBUP00000014367.1"/>
    <property type="gene ID" value="ENSEBUG00000009052.1"/>
</dbReference>
<organism evidence="2 3">
    <name type="scientific">Eptatretus burgeri</name>
    <name type="common">Inshore hagfish</name>
    <dbReference type="NCBI Taxonomy" id="7764"/>
    <lineage>
        <taxon>Eukaryota</taxon>
        <taxon>Metazoa</taxon>
        <taxon>Chordata</taxon>
        <taxon>Craniata</taxon>
        <taxon>Vertebrata</taxon>
        <taxon>Cyclostomata</taxon>
        <taxon>Myxini</taxon>
        <taxon>Myxiniformes</taxon>
        <taxon>Myxinidae</taxon>
        <taxon>Eptatretinae</taxon>
        <taxon>Eptatretus</taxon>
    </lineage>
</organism>
<evidence type="ECO:0000313" key="3">
    <source>
        <dbReference type="Proteomes" id="UP000694388"/>
    </source>
</evidence>
<reference evidence="2" key="1">
    <citation type="submission" date="2025-08" db="UniProtKB">
        <authorList>
            <consortium name="Ensembl"/>
        </authorList>
    </citation>
    <scope>IDENTIFICATION</scope>
</reference>
<proteinExistence type="predicted"/>
<protein>
    <submittedName>
        <fullName evidence="2">Uncharacterized protein</fullName>
    </submittedName>
</protein>
<feature type="chain" id="PRO_5034465435" evidence="1">
    <location>
        <begin position="30"/>
        <end position="445"/>
    </location>
</feature>
<feature type="signal peptide" evidence="1">
    <location>
        <begin position="1"/>
        <end position="29"/>
    </location>
</feature>
<reference evidence="2" key="2">
    <citation type="submission" date="2025-09" db="UniProtKB">
        <authorList>
            <consortium name="Ensembl"/>
        </authorList>
    </citation>
    <scope>IDENTIFICATION</scope>
</reference>
<evidence type="ECO:0000256" key="1">
    <source>
        <dbReference type="SAM" id="SignalP"/>
    </source>
</evidence>
<accession>A0A8C4QEQ8</accession>
<evidence type="ECO:0000313" key="2">
    <source>
        <dbReference type="Ensembl" id="ENSEBUP00000014367.1"/>
    </source>
</evidence>
<keyword evidence="1" id="KW-0732">Signal</keyword>
<dbReference type="AlphaFoldDB" id="A0A8C4QEQ8"/>